<organism evidence="1 2">
    <name type="scientific">Psychrosphaera algicola</name>
    <dbReference type="NCBI Taxonomy" id="3023714"/>
    <lineage>
        <taxon>Bacteria</taxon>
        <taxon>Pseudomonadati</taxon>
        <taxon>Pseudomonadota</taxon>
        <taxon>Gammaproteobacteria</taxon>
        <taxon>Alteromonadales</taxon>
        <taxon>Pseudoalteromonadaceae</taxon>
        <taxon>Psychrosphaera</taxon>
    </lineage>
</organism>
<dbReference type="RefSeq" id="WP_272179712.1">
    <property type="nucleotide sequence ID" value="NZ_JAQOMS010000002.1"/>
</dbReference>
<name>A0ABT5F8V7_9GAMM</name>
<dbReference type="EMBL" id="JAQOMS010000002">
    <property type="protein sequence ID" value="MDC2887963.1"/>
    <property type="molecule type" value="Genomic_DNA"/>
</dbReference>
<evidence type="ECO:0000313" key="1">
    <source>
        <dbReference type="EMBL" id="MDC2887963.1"/>
    </source>
</evidence>
<keyword evidence="2" id="KW-1185">Reference proteome</keyword>
<protein>
    <submittedName>
        <fullName evidence="1">Uncharacterized protein</fullName>
    </submittedName>
</protein>
<comment type="caution">
    <text evidence="1">The sequence shown here is derived from an EMBL/GenBank/DDBJ whole genome shotgun (WGS) entry which is preliminary data.</text>
</comment>
<proteinExistence type="predicted"/>
<sequence>MTIKRYLFILLTSFLVVMAASQIFLVDQLKQKMEQEIELRGKRLANLIIDRTIENIPQDAEVEVEVHELEFNKYSNKNKTAHKSKSKSKRSLNAFRIEIKDMSNGVRNDYDVVLLIAKAENLKNSLISC</sequence>
<gene>
    <name evidence="1" type="ORF">PN838_02875</name>
</gene>
<dbReference type="Proteomes" id="UP001528411">
    <property type="component" value="Unassembled WGS sequence"/>
</dbReference>
<evidence type="ECO:0000313" key="2">
    <source>
        <dbReference type="Proteomes" id="UP001528411"/>
    </source>
</evidence>
<reference evidence="1 2" key="1">
    <citation type="submission" date="2023-01" db="EMBL/GenBank/DDBJ databases">
        <title>Psychrosphaera sp. nov., isolated from marine algae.</title>
        <authorList>
            <person name="Bayburt H."/>
            <person name="Choi B.J."/>
            <person name="Kim J.M."/>
            <person name="Choi D.G."/>
            <person name="Jeon C.O."/>
        </authorList>
    </citation>
    <scope>NUCLEOTIDE SEQUENCE [LARGE SCALE GENOMIC DNA]</scope>
    <source>
        <strain evidence="1 2">G1-22</strain>
    </source>
</reference>
<accession>A0ABT5F8V7</accession>